<gene>
    <name evidence="1" type="ORF">KM029_20630</name>
</gene>
<organism evidence="1 2">
    <name type="scientific">Flammeovirga kamogawensis</name>
    <dbReference type="NCBI Taxonomy" id="373891"/>
    <lineage>
        <taxon>Bacteria</taxon>
        <taxon>Pseudomonadati</taxon>
        <taxon>Bacteroidota</taxon>
        <taxon>Cytophagia</taxon>
        <taxon>Cytophagales</taxon>
        <taxon>Flammeovirgaceae</taxon>
        <taxon>Flammeovirga</taxon>
    </lineage>
</organism>
<evidence type="ECO:0000313" key="1">
    <source>
        <dbReference type="EMBL" id="QWG10091.1"/>
    </source>
</evidence>
<evidence type="ECO:0008006" key="3">
    <source>
        <dbReference type="Google" id="ProtNLM"/>
    </source>
</evidence>
<proteinExistence type="predicted"/>
<sequence length="311" mass="35835">MSEFVGKLVELEDLTTENTIKDEKILELLLGELCSDDVLMSTFETNVTLVEEWKLLYENKSKKVRKNSDQILLFSSLDLAAQGYIAKMTDENMSQITTLENFVSSLSVSNLRVDALNDHDYIIPEKFVFYEKTVIPHWTSDKEQTYQTTVTSNYAQVPIVSDWAKEWSNQYDGNIKKSKSADLAVKEYAANSPDLSHIPQSDFERTWKNRKGEIEPIKITLRNEKVIGNRRHDIYDQSKNKAIEVKDYSSHNVCLSKDIEKEALMDIELLNKEVGGLREVEWIFLNRGPSENLRKLLTENNITVTVINEIK</sequence>
<dbReference type="RefSeq" id="WP_144076744.1">
    <property type="nucleotide sequence ID" value="NZ_CP076129.1"/>
</dbReference>
<dbReference type="Proteomes" id="UP000682802">
    <property type="component" value="Chromosome 2"/>
</dbReference>
<evidence type="ECO:0000313" key="2">
    <source>
        <dbReference type="Proteomes" id="UP000682802"/>
    </source>
</evidence>
<dbReference type="EMBL" id="CP076129">
    <property type="protein sequence ID" value="QWG10091.1"/>
    <property type="molecule type" value="Genomic_DNA"/>
</dbReference>
<keyword evidence="2" id="KW-1185">Reference proteome</keyword>
<protein>
    <recommendedName>
        <fullName evidence="3">Tox-REase-7 domain-containing protein</fullName>
    </recommendedName>
</protein>
<accession>A0ABX8H2N3</accession>
<name>A0ABX8H2N3_9BACT</name>
<reference evidence="1 2" key="1">
    <citation type="submission" date="2021-05" db="EMBL/GenBank/DDBJ databases">
        <title>Comparative genomic studies on the polysaccharide-degrading batcterial strains of the Flammeovirga genus.</title>
        <authorList>
            <person name="Zewei F."/>
            <person name="Zheng Z."/>
            <person name="Yu L."/>
            <person name="Ruyue G."/>
            <person name="Yanhong M."/>
            <person name="Yuanyuan C."/>
            <person name="Jingyan G."/>
            <person name="Wenjun H."/>
        </authorList>
    </citation>
    <scope>NUCLEOTIDE SEQUENCE [LARGE SCALE GENOMIC DNA]</scope>
    <source>
        <strain evidence="1 2">YS10</strain>
    </source>
</reference>